<keyword evidence="14" id="KW-0694">RNA-binding</keyword>
<feature type="transmembrane region" description="Helical" evidence="16">
    <location>
        <begin position="995"/>
        <end position="1013"/>
    </location>
</feature>
<keyword evidence="6" id="KW-0479">Metal-binding</keyword>
<feature type="compositionally biased region" description="Acidic residues" evidence="15">
    <location>
        <begin position="169"/>
        <end position="181"/>
    </location>
</feature>
<dbReference type="InterPro" id="IPR018303">
    <property type="entry name" value="ATPase_P-typ_P_site"/>
</dbReference>
<dbReference type="Gene3D" id="3.40.1110.10">
    <property type="entry name" value="Calcium-transporting ATPase, cytoplasmic domain N"/>
    <property type="match status" value="1"/>
</dbReference>
<dbReference type="InterPro" id="IPR004088">
    <property type="entry name" value="KH_dom_type_1"/>
</dbReference>
<dbReference type="InterPro" id="IPR036412">
    <property type="entry name" value="HAD-like_sf"/>
</dbReference>
<feature type="region of interest" description="Disordered" evidence="15">
    <location>
        <begin position="206"/>
        <end position="232"/>
    </location>
</feature>
<dbReference type="InterPro" id="IPR023298">
    <property type="entry name" value="ATPase_P-typ_TM_dom_sf"/>
</dbReference>
<comment type="similarity">
    <text evidence="3">Belongs to the cation transport ATPase (P-type) (TC 3.A.3) family. Type IV subfamily.</text>
</comment>
<dbReference type="InterPro" id="IPR032630">
    <property type="entry name" value="P_typ_ATPase_c"/>
</dbReference>
<evidence type="ECO:0000256" key="5">
    <source>
        <dbReference type="ARBA" id="ARBA00022692"/>
    </source>
</evidence>
<dbReference type="Pfam" id="PF13843">
    <property type="entry name" value="DDE_Tnp_1_7"/>
    <property type="match status" value="2"/>
</dbReference>
<evidence type="ECO:0000256" key="9">
    <source>
        <dbReference type="ARBA" id="ARBA00022842"/>
    </source>
</evidence>
<keyword evidence="10" id="KW-1278">Translocase</keyword>
<dbReference type="InterPro" id="IPR004087">
    <property type="entry name" value="KH_dom"/>
</dbReference>
<dbReference type="InterPro" id="IPR006539">
    <property type="entry name" value="P-type_ATPase_IV"/>
</dbReference>
<dbReference type="PROSITE" id="PS50084">
    <property type="entry name" value="KH_TYPE_1"/>
    <property type="match status" value="1"/>
</dbReference>
<keyword evidence="7" id="KW-0547">Nucleotide-binding</keyword>
<dbReference type="Pfam" id="PF16209">
    <property type="entry name" value="PhoLip_ATPase_N"/>
    <property type="match status" value="1"/>
</dbReference>
<feature type="transmembrane region" description="Helical" evidence="16">
    <location>
        <begin position="1726"/>
        <end position="1747"/>
    </location>
</feature>
<dbReference type="InterPro" id="IPR001757">
    <property type="entry name" value="P_typ_ATPase"/>
</dbReference>
<dbReference type="Pfam" id="PF16212">
    <property type="entry name" value="PhoLip_ATPase_C"/>
    <property type="match status" value="1"/>
</dbReference>
<dbReference type="Pfam" id="PF13246">
    <property type="entry name" value="Cation_ATPase"/>
    <property type="match status" value="1"/>
</dbReference>
<feature type="region of interest" description="Disordered" evidence="15">
    <location>
        <begin position="156"/>
        <end position="184"/>
    </location>
</feature>
<dbReference type="Gene3D" id="3.30.1370.10">
    <property type="entry name" value="K Homology domain, type 1"/>
    <property type="match status" value="1"/>
</dbReference>
<evidence type="ECO:0000256" key="8">
    <source>
        <dbReference type="ARBA" id="ARBA00022840"/>
    </source>
</evidence>
<dbReference type="SUPFAM" id="SSF81653">
    <property type="entry name" value="Calcium ATPase, transduction domain A"/>
    <property type="match status" value="1"/>
</dbReference>
<feature type="region of interest" description="Disordered" evidence="15">
    <location>
        <begin position="836"/>
        <end position="863"/>
    </location>
</feature>
<proteinExistence type="inferred from homology"/>
<dbReference type="InterPro" id="IPR029526">
    <property type="entry name" value="PGBD"/>
</dbReference>
<dbReference type="SMART" id="SM00322">
    <property type="entry name" value="KH"/>
    <property type="match status" value="1"/>
</dbReference>
<feature type="domain" description="K Homology" evidence="17">
    <location>
        <begin position="696"/>
        <end position="766"/>
    </location>
</feature>
<dbReference type="InterPro" id="IPR023299">
    <property type="entry name" value="ATPase_P-typ_cyto_dom_N"/>
</dbReference>
<evidence type="ECO:0000256" key="15">
    <source>
        <dbReference type="SAM" id="MobiDB-lite"/>
    </source>
</evidence>
<dbReference type="PROSITE" id="PS00154">
    <property type="entry name" value="ATPASE_E1_E2"/>
    <property type="match status" value="1"/>
</dbReference>
<dbReference type="EC" id="7.6.2.1" evidence="4"/>
<dbReference type="SFLD" id="SFLDS00003">
    <property type="entry name" value="Haloacid_Dehalogenase"/>
    <property type="match status" value="1"/>
</dbReference>
<evidence type="ECO:0000313" key="19">
    <source>
        <dbReference type="Proteomes" id="UP001235939"/>
    </source>
</evidence>
<evidence type="ECO:0000256" key="6">
    <source>
        <dbReference type="ARBA" id="ARBA00022723"/>
    </source>
</evidence>
<evidence type="ECO:0000256" key="12">
    <source>
        <dbReference type="ARBA" id="ARBA00023136"/>
    </source>
</evidence>
<feature type="transmembrane region" description="Helical" evidence="16">
    <location>
        <begin position="1680"/>
        <end position="1706"/>
    </location>
</feature>
<dbReference type="Gene3D" id="2.70.150.10">
    <property type="entry name" value="Calcium-transporting ATPase, cytoplasmic transduction domain A"/>
    <property type="match status" value="1"/>
</dbReference>
<dbReference type="PANTHER" id="PTHR24092">
    <property type="entry name" value="PROBABLE PHOSPHOLIPID-TRANSPORTING ATPASE"/>
    <property type="match status" value="1"/>
</dbReference>
<comment type="catalytic activity">
    <reaction evidence="13">
        <text>ATP + H2O + phospholipidSide 1 = ADP + phosphate + phospholipidSide 2.</text>
        <dbReference type="EC" id="7.6.2.1"/>
    </reaction>
</comment>
<dbReference type="InterPro" id="IPR008250">
    <property type="entry name" value="ATPase_P-typ_transduc_dom_A_sf"/>
</dbReference>
<keyword evidence="12 16" id="KW-0472">Membrane</keyword>
<dbReference type="SUPFAM" id="SSF56784">
    <property type="entry name" value="HAD-like"/>
    <property type="match status" value="1"/>
</dbReference>
<dbReference type="Proteomes" id="UP001235939">
    <property type="component" value="Chromosome 14"/>
</dbReference>
<dbReference type="InterPro" id="IPR059000">
    <property type="entry name" value="ATPase_P-type_domA"/>
</dbReference>
<dbReference type="SUPFAM" id="SSF81665">
    <property type="entry name" value="Calcium ATPase, transmembrane domain M"/>
    <property type="match status" value="1"/>
</dbReference>
<organism evidence="18 19">
    <name type="scientific">Cordylochernes scorpioides</name>
    <dbReference type="NCBI Taxonomy" id="51811"/>
    <lineage>
        <taxon>Eukaryota</taxon>
        <taxon>Metazoa</taxon>
        <taxon>Ecdysozoa</taxon>
        <taxon>Arthropoda</taxon>
        <taxon>Chelicerata</taxon>
        <taxon>Arachnida</taxon>
        <taxon>Pseudoscorpiones</taxon>
        <taxon>Cheliferoidea</taxon>
        <taxon>Chernetidae</taxon>
        <taxon>Cordylochernes</taxon>
    </lineage>
</organism>
<dbReference type="InterPro" id="IPR044492">
    <property type="entry name" value="P_typ_ATPase_HD_dom"/>
</dbReference>
<evidence type="ECO:0000256" key="14">
    <source>
        <dbReference type="PROSITE-ProRule" id="PRU00117"/>
    </source>
</evidence>
<evidence type="ECO:0000256" key="11">
    <source>
        <dbReference type="ARBA" id="ARBA00022989"/>
    </source>
</evidence>
<sequence length="1965" mass="222538">MPESPYSSSDLKNKVFVVYKTNVYPVLPNIKMCFCVCRTAKYNFVSFIPKFLFEQFRRYSNVFFLFIALLQEMPCTIFHKEGCVFQQIPNVSPTGRYTTAVPLFFILAVSALKEIVEDFVIEMNPLDQPSTSKGLGSEVHLDEDILEYLYDSGSEIDDEVKDPDYENSASDELEFEEEEREEIPAKRPRLEVAPVRMLTTCRDTSTAAAGSNVAAGTWRKDDPSPPTPPPFTARPGLNLVGDVSSPFDAFSLFFTENIFKSIKEETNRYARSIIDRESKKGPLKPHGMLAKWKAVSVAQIKLFFCVIIHMSLVKKPGMKDYWSTHGFLKNAFCQSINMPRTLFMRILSMLHLNDNSKYIEYGKPGHDRLFKIRPVLESFIYSFGNAYTPQQNLTIDEAMCPFRGRICEAVSGYAYNLDIYTGKDPEQPEHNSIPNLVDRLAKRFYGQGYHIYFDRWFSSPELFDKLWEKKTLAVGTVMPSRKTMPKTEFSQKLKRGEIIKMRRKHLLAIKWKDVRDVFMLSTVHEGKMMPVKPKTPTREELFKPDAVIDYTKGKWWCAALRGSQWEMVRWSNLVVGDIVKVTSGQFFPADLVLLSSSEPQAMCYIETSNLDGETNLKIRQGLPQTADFLTTKDMVQLTGAVECELPNRHLYEFTGNLRITSRLPLPLGPDQILLRGARLRNTNWIFGGLSQKTSFNQVNRKISIPNDLAGAIIGKGGQRIRKIRRESGAGITIDESQPGSNERVITISGTPQQIQMAQYLLQQNVREHSFRKRYNRNAKPLSHLEVGAIVLVQDHRTKHWTLLAKVLEQLPRGRSYLIRTDAGRLLRRNRRFLRPFVPPPYTTPPNSAQHQQTLSPRTREPNPRYSNYVGSVPSPNLQGGHEIRGCQRATLAWDAGNSAVRVIGLVVALAHQLVQYYGRHVRHFVNEFEEWGLEASVGALVTEDVLPAGTAYCGTKPGVCAGLVIYTGHETKLMMNSTTAPMKRSHVDKVINNQILMMFLLLIMLGLVSAIASEIWNSNHIKEDWYLGLDDLISSNFGYSFLTFVILYNNLIPISLQVTLELVRFIQAIFINMDMEMYHDKTDTPAMARTSNLNEELGQVKYIFSDKTGTLTRNVMVFKQCSIAGIVYGKPEAPFNHDALIANLQEKHPTAPYIREFFLLMSVCHTVVPELDLLTNQIHYQAASPDEGALVKGAKEVGFVFTTRTPSHVMVNIVSCPLSPGGSGVRWVLWLAAGQGGEVRSPQCAGVHQVQLKFVHECMIKTCSFRKRMSVIIRDSNKKIKLYCKGADSVIMERLGPDQKYRDITLDHLKSFASNGFRTLCCAVAEIPEKFYNEWKDTYHKASTSLQLRDKKLDDAAQLIETNLTLLGATAIEDKLQEGVPEAISDLQKADIKVWVLTGDKQETAINIVWLTVCPGYSCRLLSHGMPLLIVNEDSLDATRECIRRHMQDFGDLLHRDSDAAAIIIDGKTLTYALSSDVRQDFEDLALACKSVICCRVSPMQKAEVVQMVMLATQDVTLAIGDGANDVAMIQAAHVGVGISGFEGLQAACASDYAIAQFRFLTRLLFVHGAWSHARLCKLILYSFHKNICLYVIELTGRYWDVQLWFAILSGWSGQTLFERWTIGLYNVIFTAAPPVVMGLFDRTCSAETNMKFPSLYKPSQTSSYFNVRVRMAPYVVMRVLVTAVYSQVFWVWIFNAILHSILLFWLGYFSMTQDVAWSHGRDGGYLVMGNMVYTYVVVAVCLKGGLEMNAWNWKSYIDATQTNQNLAYTLKWTLIPLCWQITHVAIWGSIGSWFLFLLFYCRLWPAIPLAAEMRGIDIMVFSSGVFWMSLVIIPLITLLGDFVYKVIRRTVHKSLPEAVQESEMANADPATVILTATKQRLTETARLLKNVFRRPSTHVSHVPIEMELQPTLRKSLLRGHLSTKDSFHLQNDHFYNLETPVKGHLSLKDTLGLQLGLLYREVLL</sequence>
<dbReference type="NCBIfam" id="TIGR01652">
    <property type="entry name" value="ATPase-Plipid"/>
    <property type="match status" value="1"/>
</dbReference>
<dbReference type="CDD" id="cd22434">
    <property type="entry name" value="KH-I_HNRNPK_rpt3"/>
    <property type="match status" value="1"/>
</dbReference>
<dbReference type="SUPFAM" id="SSF54791">
    <property type="entry name" value="Eukaryotic type KH-domain (KH-domain type I)"/>
    <property type="match status" value="1"/>
</dbReference>
<keyword evidence="11 16" id="KW-1133">Transmembrane helix</keyword>
<dbReference type="EMBL" id="CP092876">
    <property type="protein sequence ID" value="UYV77023.1"/>
    <property type="molecule type" value="Genomic_DNA"/>
</dbReference>
<dbReference type="SUPFAM" id="SSF81660">
    <property type="entry name" value="Metal cation-transporting ATPase, ATP-binding domain N"/>
    <property type="match status" value="1"/>
</dbReference>
<feature type="compositionally biased region" description="Polar residues" evidence="15">
    <location>
        <begin position="846"/>
        <end position="856"/>
    </location>
</feature>
<keyword evidence="5 16" id="KW-0812">Transmembrane</keyword>
<dbReference type="PANTHER" id="PTHR24092:SF150">
    <property type="entry name" value="PHOSPHOLIPID-TRANSPORTING ATPASE"/>
    <property type="match status" value="1"/>
</dbReference>
<evidence type="ECO:0000256" key="10">
    <source>
        <dbReference type="ARBA" id="ARBA00022967"/>
    </source>
</evidence>
<dbReference type="InterPro" id="IPR032631">
    <property type="entry name" value="P-type_ATPase_N"/>
</dbReference>
<gene>
    <name evidence="18" type="ORF">LAZ67_14002912</name>
</gene>
<dbReference type="NCBIfam" id="TIGR01494">
    <property type="entry name" value="ATPase_P-type"/>
    <property type="match status" value="2"/>
</dbReference>
<comment type="subcellular location">
    <subcellularLocation>
        <location evidence="2">Endomembrane system</location>
    </subcellularLocation>
    <subcellularLocation>
        <location evidence="1">Membrane</location>
        <topology evidence="1">Multi-pass membrane protein</topology>
    </subcellularLocation>
</comment>
<evidence type="ECO:0000256" key="13">
    <source>
        <dbReference type="ARBA" id="ARBA00034036"/>
    </source>
</evidence>
<evidence type="ECO:0000256" key="4">
    <source>
        <dbReference type="ARBA" id="ARBA00012189"/>
    </source>
</evidence>
<dbReference type="InterPro" id="IPR023214">
    <property type="entry name" value="HAD_sf"/>
</dbReference>
<keyword evidence="8" id="KW-0067">ATP-binding</keyword>
<dbReference type="Gene3D" id="3.40.50.1000">
    <property type="entry name" value="HAD superfamily/HAD-like"/>
    <property type="match status" value="1"/>
</dbReference>
<evidence type="ECO:0000256" key="7">
    <source>
        <dbReference type="ARBA" id="ARBA00022741"/>
    </source>
</evidence>
<dbReference type="Pfam" id="PF00122">
    <property type="entry name" value="E1-E2_ATPase"/>
    <property type="match status" value="1"/>
</dbReference>
<name>A0ABY6LAS2_9ARAC</name>
<dbReference type="Pfam" id="PF00013">
    <property type="entry name" value="KH_1"/>
    <property type="match status" value="1"/>
</dbReference>
<dbReference type="PRINTS" id="PR00119">
    <property type="entry name" value="CATATPASE"/>
</dbReference>
<feature type="transmembrane region" description="Helical" evidence="16">
    <location>
        <begin position="1826"/>
        <end position="1845"/>
    </location>
</feature>
<dbReference type="SFLD" id="SFLDF00027">
    <property type="entry name" value="p-type_atpase"/>
    <property type="match status" value="1"/>
</dbReference>
<keyword evidence="9" id="KW-0460">Magnesium</keyword>
<evidence type="ECO:0000313" key="18">
    <source>
        <dbReference type="EMBL" id="UYV77023.1"/>
    </source>
</evidence>
<feature type="transmembrane region" description="Helical" evidence="16">
    <location>
        <begin position="1785"/>
        <end position="1806"/>
    </location>
</feature>
<evidence type="ECO:0000256" key="3">
    <source>
        <dbReference type="ARBA" id="ARBA00008109"/>
    </source>
</evidence>
<accession>A0ABY6LAS2</accession>
<evidence type="ECO:0000256" key="2">
    <source>
        <dbReference type="ARBA" id="ARBA00004308"/>
    </source>
</evidence>
<dbReference type="SFLD" id="SFLDG00002">
    <property type="entry name" value="C1.7:_P-type_atpase_like"/>
    <property type="match status" value="1"/>
</dbReference>
<protein>
    <recommendedName>
        <fullName evidence="4">P-type phospholipid transporter</fullName>
        <ecNumber evidence="4">7.6.2.1</ecNumber>
    </recommendedName>
</protein>
<evidence type="ECO:0000256" key="16">
    <source>
        <dbReference type="SAM" id="Phobius"/>
    </source>
</evidence>
<evidence type="ECO:0000259" key="17">
    <source>
        <dbReference type="SMART" id="SM00322"/>
    </source>
</evidence>
<evidence type="ECO:0000256" key="1">
    <source>
        <dbReference type="ARBA" id="ARBA00004141"/>
    </source>
</evidence>
<dbReference type="InterPro" id="IPR036612">
    <property type="entry name" value="KH_dom_type_1_sf"/>
</dbReference>
<keyword evidence="19" id="KW-1185">Reference proteome</keyword>
<reference evidence="18 19" key="1">
    <citation type="submission" date="2022-01" db="EMBL/GenBank/DDBJ databases">
        <title>A chromosomal length assembly of Cordylochernes scorpioides.</title>
        <authorList>
            <person name="Zeh D."/>
            <person name="Zeh J."/>
        </authorList>
    </citation>
    <scope>NUCLEOTIDE SEQUENCE [LARGE SCALE GENOMIC DNA]</scope>
    <source>
        <strain evidence="18">IN4F17</strain>
        <tissue evidence="18">Whole Body</tissue>
    </source>
</reference>